<gene>
    <name evidence="1" type="primary">bamC</name>
    <name evidence="1" type="ORF">H2021_03535</name>
</gene>
<dbReference type="Pfam" id="PF06804">
    <property type="entry name" value="Lipoprotein_18"/>
    <property type="match status" value="1"/>
</dbReference>
<dbReference type="EMBL" id="JACETM010000038">
    <property type="protein sequence ID" value="MBA4724272.1"/>
    <property type="molecule type" value="Genomic_DNA"/>
</dbReference>
<organism evidence="1 2">
    <name type="scientific">SAR86 cluster bacterium</name>
    <dbReference type="NCBI Taxonomy" id="2030880"/>
    <lineage>
        <taxon>Bacteria</taxon>
        <taxon>Pseudomonadati</taxon>
        <taxon>Pseudomonadota</taxon>
        <taxon>Gammaproteobacteria</taxon>
        <taxon>SAR86 cluster</taxon>
    </lineage>
</organism>
<protein>
    <submittedName>
        <fullName evidence="1">Outer membrane protein assembly factor BamC</fullName>
    </submittedName>
</protein>
<dbReference type="Proteomes" id="UP000585327">
    <property type="component" value="Unassembled WGS sequence"/>
</dbReference>
<accession>A0A838YP09</accession>
<dbReference type="InterPro" id="IPR010653">
    <property type="entry name" value="NlpB/DapX"/>
</dbReference>
<dbReference type="AlphaFoldDB" id="A0A838YP09"/>
<name>A0A838YP09_9GAMM</name>
<dbReference type="Gene3D" id="3.30.310.170">
    <property type="entry name" value="Outer membrane protein assembly factor BamC"/>
    <property type="match status" value="1"/>
</dbReference>
<sequence length="330" mass="37322">MNKITYFIIIVLACSSCSSISSMEVWGNDDETVSAEYEFLKESTEEPLNLPENIDLIESEDHYPYFSNFEIDEKAEIPKPRQIFSSGGQSSVQLRRLGELMWVYIETLPSTTWPISKNYWDTSIYPVLSADPDLGVIKIDFSQDLILEMRIEHGIKEASSEIFLFQVEKSSGELVSNPDFIQKELENVVEYLTESVGSFSGTSLAAQNLNERKKANIFTENGQTVIELDLNFDRAWSSVSRALTAGNIVSNDRDRSNGIFYVSYGVEADEGFFSFLGFRNVDDAPDFSKEAQFEINITQKNNKTYVRATSLNGNIQESEQLLSKINELLS</sequence>
<reference evidence="1 2" key="1">
    <citation type="submission" date="2020-06" db="EMBL/GenBank/DDBJ databases">
        <title>Dysbiosis in marine aquaculture revealed through microbiome analysis: reverse ecology for environmental sustainability.</title>
        <authorList>
            <person name="Haro-Moreno J.M."/>
            <person name="Coutinho F.H."/>
            <person name="Zaragoza-Solas A."/>
            <person name="Picazo A."/>
            <person name="Almagro-Moreno S."/>
            <person name="Lopez-Perez M."/>
        </authorList>
    </citation>
    <scope>NUCLEOTIDE SEQUENCE [LARGE SCALE GENOMIC DNA]</scope>
    <source>
        <strain evidence="1">MCMED-G42</strain>
    </source>
</reference>
<comment type="caution">
    <text evidence="1">The sequence shown here is derived from an EMBL/GenBank/DDBJ whole genome shotgun (WGS) entry which is preliminary data.</text>
</comment>
<proteinExistence type="predicted"/>
<dbReference type="InterPro" id="IPR042268">
    <property type="entry name" value="BamC_C"/>
</dbReference>
<evidence type="ECO:0000313" key="2">
    <source>
        <dbReference type="Proteomes" id="UP000585327"/>
    </source>
</evidence>
<evidence type="ECO:0000313" key="1">
    <source>
        <dbReference type="EMBL" id="MBA4724272.1"/>
    </source>
</evidence>